<dbReference type="Gene3D" id="3.40.1410.10">
    <property type="entry name" value="Chorismate lyase-like"/>
    <property type="match status" value="1"/>
</dbReference>
<protein>
    <submittedName>
        <fullName evidence="5">GntR family transcriptional regulator</fullName>
    </submittedName>
</protein>
<dbReference type="AlphaFoldDB" id="A0A4S2F4D7"/>
<evidence type="ECO:0000256" key="2">
    <source>
        <dbReference type="ARBA" id="ARBA00023125"/>
    </source>
</evidence>
<keyword evidence="6" id="KW-1185">Reference proteome</keyword>
<proteinExistence type="predicted"/>
<dbReference type="PANTHER" id="PTHR44846:SF1">
    <property type="entry name" value="MANNOSYL-D-GLYCERATE TRANSPORT_METABOLISM SYSTEM REPRESSOR MNGR-RELATED"/>
    <property type="match status" value="1"/>
</dbReference>
<evidence type="ECO:0000313" key="6">
    <source>
        <dbReference type="Proteomes" id="UP000310263"/>
    </source>
</evidence>
<dbReference type="Pfam" id="PF00392">
    <property type="entry name" value="GntR"/>
    <property type="match status" value="1"/>
</dbReference>
<dbReference type="InterPro" id="IPR036390">
    <property type="entry name" value="WH_DNA-bd_sf"/>
</dbReference>
<evidence type="ECO:0000313" key="5">
    <source>
        <dbReference type="EMBL" id="TGY63342.1"/>
    </source>
</evidence>
<dbReference type="GO" id="GO:0003677">
    <property type="term" value="F:DNA binding"/>
    <property type="evidence" value="ECO:0007669"/>
    <property type="project" value="UniProtKB-KW"/>
</dbReference>
<dbReference type="InterPro" id="IPR036388">
    <property type="entry name" value="WH-like_DNA-bd_sf"/>
</dbReference>
<dbReference type="CDD" id="cd07377">
    <property type="entry name" value="WHTH_GntR"/>
    <property type="match status" value="1"/>
</dbReference>
<evidence type="ECO:0000259" key="4">
    <source>
        <dbReference type="PROSITE" id="PS50949"/>
    </source>
</evidence>
<feature type="domain" description="HTH gntR-type" evidence="4">
    <location>
        <begin position="17"/>
        <end position="85"/>
    </location>
</feature>
<dbReference type="SUPFAM" id="SSF46785">
    <property type="entry name" value="Winged helix' DNA-binding domain"/>
    <property type="match status" value="1"/>
</dbReference>
<sequence length="258" mass="28970">MNSIDYIKHHFDFESPQPPGMQLAVVVAETIKAGVLTPGDPLPTERELCDALLLPRSAVREAMEILCTSGEITRMAGLGTFVAPSFMRRQLDSVYDFTRSVKAEGMEPSTKVLLFQHTYPAGFSSRTLDLPLDEPSIFRIERLRYADDVPMSLEIEHIPCLRFPNLTQADVSGSLYEMLARKYGVQIGDADEYYQAILLGKREAKLLDRQYRSPAFRIVRVVRDTSGQVFNITEAFVPGDHTRLGVHLEGRTPPPNLD</sequence>
<dbReference type="OrthoDB" id="8584262at2"/>
<dbReference type="GO" id="GO:0003700">
    <property type="term" value="F:DNA-binding transcription factor activity"/>
    <property type="evidence" value="ECO:0007669"/>
    <property type="project" value="InterPro"/>
</dbReference>
<gene>
    <name evidence="5" type="ORF">E5334_02250</name>
</gene>
<dbReference type="PROSITE" id="PS50949">
    <property type="entry name" value="HTH_GNTR"/>
    <property type="match status" value="1"/>
</dbReference>
<evidence type="ECO:0000256" key="1">
    <source>
        <dbReference type="ARBA" id="ARBA00023015"/>
    </source>
</evidence>
<dbReference type="SMART" id="SM00866">
    <property type="entry name" value="UTRA"/>
    <property type="match status" value="1"/>
</dbReference>
<dbReference type="Proteomes" id="UP000310263">
    <property type="component" value="Unassembled WGS sequence"/>
</dbReference>
<accession>A0A4S2F4D7</accession>
<dbReference type="RefSeq" id="WP_136011969.1">
    <property type="nucleotide sequence ID" value="NZ_SRYE01000001.1"/>
</dbReference>
<evidence type="ECO:0000256" key="3">
    <source>
        <dbReference type="ARBA" id="ARBA00023163"/>
    </source>
</evidence>
<dbReference type="GO" id="GO:0045892">
    <property type="term" value="P:negative regulation of DNA-templated transcription"/>
    <property type="evidence" value="ECO:0007669"/>
    <property type="project" value="TreeGrafter"/>
</dbReference>
<keyword evidence="2" id="KW-0238">DNA-binding</keyword>
<dbReference type="SMART" id="SM00345">
    <property type="entry name" value="HTH_GNTR"/>
    <property type="match status" value="1"/>
</dbReference>
<dbReference type="InterPro" id="IPR050679">
    <property type="entry name" value="Bact_HTH_transcr_reg"/>
</dbReference>
<dbReference type="InterPro" id="IPR000524">
    <property type="entry name" value="Tscrpt_reg_HTH_GntR"/>
</dbReference>
<organism evidence="5 6">
    <name type="scientific">Muricaecibacterium torontonense</name>
    <dbReference type="NCBI Taxonomy" id="3032871"/>
    <lineage>
        <taxon>Bacteria</taxon>
        <taxon>Bacillati</taxon>
        <taxon>Actinomycetota</taxon>
        <taxon>Coriobacteriia</taxon>
        <taxon>Coriobacteriales</taxon>
        <taxon>Atopobiaceae</taxon>
        <taxon>Muricaecibacterium</taxon>
    </lineage>
</organism>
<dbReference type="SUPFAM" id="SSF64288">
    <property type="entry name" value="Chorismate lyase-like"/>
    <property type="match status" value="1"/>
</dbReference>
<reference evidence="5 6" key="1">
    <citation type="submission" date="2019-04" db="EMBL/GenBank/DDBJ databases">
        <title>Microbes associate with the intestines of laboratory mice.</title>
        <authorList>
            <person name="Navarre W."/>
            <person name="Wong E."/>
            <person name="Huang K."/>
            <person name="Tropini C."/>
            <person name="Ng K."/>
            <person name="Yu B."/>
        </authorList>
    </citation>
    <scope>NUCLEOTIDE SEQUENCE [LARGE SCALE GENOMIC DNA]</scope>
    <source>
        <strain evidence="5 6">NM07_P-09</strain>
    </source>
</reference>
<keyword evidence="3" id="KW-0804">Transcription</keyword>
<dbReference type="InterPro" id="IPR028978">
    <property type="entry name" value="Chorismate_lyase_/UTRA_dom_sf"/>
</dbReference>
<name>A0A4S2F4D7_9ACTN</name>
<dbReference type="EMBL" id="SRYE01000001">
    <property type="protein sequence ID" value="TGY63342.1"/>
    <property type="molecule type" value="Genomic_DNA"/>
</dbReference>
<dbReference type="Gene3D" id="1.10.10.10">
    <property type="entry name" value="Winged helix-like DNA-binding domain superfamily/Winged helix DNA-binding domain"/>
    <property type="match status" value="1"/>
</dbReference>
<dbReference type="Pfam" id="PF07702">
    <property type="entry name" value="UTRA"/>
    <property type="match status" value="1"/>
</dbReference>
<dbReference type="PANTHER" id="PTHR44846">
    <property type="entry name" value="MANNOSYL-D-GLYCERATE TRANSPORT/METABOLISM SYSTEM REPRESSOR MNGR-RELATED"/>
    <property type="match status" value="1"/>
</dbReference>
<comment type="caution">
    <text evidence="5">The sequence shown here is derived from an EMBL/GenBank/DDBJ whole genome shotgun (WGS) entry which is preliminary data.</text>
</comment>
<dbReference type="InterPro" id="IPR011663">
    <property type="entry name" value="UTRA"/>
</dbReference>
<keyword evidence="1" id="KW-0805">Transcription regulation</keyword>